<sequence>MCPCPGEYIKTWRPRYFILKSDGSFVGYKDRPDMYSDYGHPPLNNFSVAGWFPIRLALEEWMQVIQTVANSLKSQQQDEEPMEIKFGSPSDNSGAEEMEIAVFKSRSKVVRICSSSAWQPSACCVCPAKLIFIEQVVQTVSLFF</sequence>
<evidence type="ECO:0000256" key="1">
    <source>
        <dbReference type="SAM" id="MobiDB-lite"/>
    </source>
</evidence>
<dbReference type="InterPro" id="IPR011993">
    <property type="entry name" value="PH-like_dom_sf"/>
</dbReference>
<proteinExistence type="predicted"/>
<reference evidence="2 3" key="1">
    <citation type="submission" date="2021-06" db="EMBL/GenBank/DDBJ databases">
        <authorList>
            <person name="Palmer J.M."/>
        </authorList>
    </citation>
    <scope>NUCLEOTIDE SEQUENCE [LARGE SCALE GENOMIC DNA]</scope>
    <source>
        <strain evidence="2 3">GA_2019</strain>
        <tissue evidence="2">Muscle</tissue>
    </source>
</reference>
<keyword evidence="3" id="KW-1185">Reference proteome</keyword>
<dbReference type="EMBL" id="JAHRIO010010355">
    <property type="protein sequence ID" value="MEQ2161182.1"/>
    <property type="molecule type" value="Genomic_DNA"/>
</dbReference>
<evidence type="ECO:0000313" key="2">
    <source>
        <dbReference type="EMBL" id="MEQ2161182.1"/>
    </source>
</evidence>
<name>A0ABV0MPZ2_9TELE</name>
<feature type="region of interest" description="Disordered" evidence="1">
    <location>
        <begin position="73"/>
        <end position="93"/>
    </location>
</feature>
<dbReference type="Proteomes" id="UP001476798">
    <property type="component" value="Unassembled WGS sequence"/>
</dbReference>
<dbReference type="Gene3D" id="2.30.29.30">
    <property type="entry name" value="Pleckstrin-homology domain (PH domain)/Phosphotyrosine-binding domain (PTB)"/>
    <property type="match status" value="1"/>
</dbReference>
<comment type="caution">
    <text evidence="2">The sequence shown here is derived from an EMBL/GenBank/DDBJ whole genome shotgun (WGS) entry which is preliminary data.</text>
</comment>
<dbReference type="SUPFAM" id="SSF50729">
    <property type="entry name" value="PH domain-like"/>
    <property type="match status" value="1"/>
</dbReference>
<evidence type="ECO:0000313" key="3">
    <source>
        <dbReference type="Proteomes" id="UP001476798"/>
    </source>
</evidence>
<accession>A0ABV0MPZ2</accession>
<gene>
    <name evidence="2" type="ORF">GOODEAATRI_007218</name>
</gene>
<organism evidence="2 3">
    <name type="scientific">Goodea atripinnis</name>
    <dbReference type="NCBI Taxonomy" id="208336"/>
    <lineage>
        <taxon>Eukaryota</taxon>
        <taxon>Metazoa</taxon>
        <taxon>Chordata</taxon>
        <taxon>Craniata</taxon>
        <taxon>Vertebrata</taxon>
        <taxon>Euteleostomi</taxon>
        <taxon>Actinopterygii</taxon>
        <taxon>Neopterygii</taxon>
        <taxon>Teleostei</taxon>
        <taxon>Neoteleostei</taxon>
        <taxon>Acanthomorphata</taxon>
        <taxon>Ovalentaria</taxon>
        <taxon>Atherinomorphae</taxon>
        <taxon>Cyprinodontiformes</taxon>
        <taxon>Goodeidae</taxon>
        <taxon>Goodea</taxon>
    </lineage>
</organism>
<protein>
    <submittedName>
        <fullName evidence="2">Uncharacterized protein</fullName>
    </submittedName>
</protein>